<evidence type="ECO:0000313" key="3">
    <source>
        <dbReference type="EMBL" id="KCW69533.1"/>
    </source>
</evidence>
<dbReference type="FunFam" id="1.25.40.10:FF:000637">
    <property type="entry name" value="Pentatricopeptide repeat-containing protein"/>
    <property type="match status" value="1"/>
</dbReference>
<dbReference type="InterPro" id="IPR046960">
    <property type="entry name" value="PPR_At4g14850-like_plant"/>
</dbReference>
<gene>
    <name evidence="3" type="ORF">EUGRSUZ_F02971</name>
</gene>
<dbReference type="Pfam" id="PF01535">
    <property type="entry name" value="PPR"/>
    <property type="match status" value="3"/>
</dbReference>
<dbReference type="InterPro" id="IPR046848">
    <property type="entry name" value="E_motif"/>
</dbReference>
<dbReference type="FunFam" id="1.25.40.10:FF:000627">
    <property type="entry name" value="Pentatricopeptide repeat-containing protein"/>
    <property type="match status" value="1"/>
</dbReference>
<dbReference type="SUPFAM" id="SSF48452">
    <property type="entry name" value="TPR-like"/>
    <property type="match status" value="1"/>
</dbReference>
<protein>
    <recommendedName>
        <fullName evidence="4">Pentacotripeptide-repeat region of PRORP domain-containing protein</fullName>
    </recommendedName>
</protein>
<dbReference type="FunFam" id="1.25.40.10:FF:000393">
    <property type="entry name" value="Pentatricopeptide repeat-containing protein At1g20230"/>
    <property type="match status" value="1"/>
</dbReference>
<dbReference type="InParanoid" id="A0A059BTF9"/>
<dbReference type="FunCoup" id="A0A059BTF9">
    <property type="interactions" value="1150"/>
</dbReference>
<dbReference type="OrthoDB" id="185373at2759"/>
<name>A0A059BTF9_EUCGR</name>
<evidence type="ECO:0000256" key="2">
    <source>
        <dbReference type="PROSITE-ProRule" id="PRU00708"/>
    </source>
</evidence>
<keyword evidence="1" id="KW-0677">Repeat</keyword>
<sequence length="717" mass="80101">MPCPSPSLPGRLSLSIIQRFIPKQWRRVELDSASSDELMIDSLSRLLEGFIKQGDLSNAFRTFSVIRLHASSSSSSSGFRDSLPHSASSLLLLCTNRKLLLQGKQLHTQIISLGLQHHPVLVPRLVNFYTAFNLLSNASVLVRTSDVSRPFAWNLLISCHVRNGLCKEAMSIFREMLGKGIRANEFTYPSVLKACGEETDIAFGKEVHKLIADSPFGRNLFVQNALLSMYGRFGEIDVVRSMFEQMRERDAVSWNTLISAYAFKGKWKQAFKLFESMWADGIELTSVTWNTIAGGCLSVGNYRAALELVSQIRIRSNHLDCVTMIIGLGACSHIGALKMGKEIHGSAVRSYYHGFNNVKSAMITMYSRCNDLKHAYILFQSTEEKTITTWNSMISGYCHMERSEEASLLFREMLLTGIEPNFVTIASVLPLCARVANLQHGREFHCYIVRRECFANHLLLWNALVDMYARSGEVLEAKKVFDMMTQRDAVTYTSLIAGYGMQGEGWIALRFFEEMVASQITPDHVTMAAVLSACSHAGMVIQGEKLFEDMQRVYLITPHLEHYACMADLYGRAGLLSKARDIISRMPHSPTPAMWATLVGACRKHRNLEMGEWAAGKLLEMRPENSGYYVLVANMYAAAGCWNKLAVVRALMRDMGVKKAPGCAWLDAGSVVSPFVADDASSPHAREVYPLMEGLSDVMKDAGHIDYEDMNAEVANF</sequence>
<feature type="repeat" description="PPR" evidence="2">
    <location>
        <begin position="219"/>
        <end position="249"/>
    </location>
</feature>
<dbReference type="GO" id="GO:0009451">
    <property type="term" value="P:RNA modification"/>
    <property type="evidence" value="ECO:0007669"/>
    <property type="project" value="InterPro"/>
</dbReference>
<dbReference type="Gramene" id="KCW69533">
    <property type="protein sequence ID" value="KCW69533"/>
    <property type="gene ID" value="EUGRSUZ_F02971"/>
</dbReference>
<dbReference type="InterPro" id="IPR002885">
    <property type="entry name" value="PPR_rpt"/>
</dbReference>
<dbReference type="eggNOG" id="KOG4197">
    <property type="taxonomic scope" value="Eukaryota"/>
</dbReference>
<dbReference type="KEGG" id="egr:104449818"/>
<evidence type="ECO:0000256" key="1">
    <source>
        <dbReference type="ARBA" id="ARBA00022737"/>
    </source>
</evidence>
<dbReference type="InterPro" id="IPR011990">
    <property type="entry name" value="TPR-like_helical_dom_sf"/>
</dbReference>
<feature type="repeat" description="PPR" evidence="2">
    <location>
        <begin position="457"/>
        <end position="487"/>
    </location>
</feature>
<feature type="repeat" description="PPR" evidence="2">
    <location>
        <begin position="488"/>
        <end position="522"/>
    </location>
</feature>
<feature type="repeat" description="PPR" evidence="2">
    <location>
        <begin position="386"/>
        <end position="420"/>
    </location>
</feature>
<dbReference type="EMBL" id="KK198758">
    <property type="protein sequence ID" value="KCW69533.1"/>
    <property type="molecule type" value="Genomic_DNA"/>
</dbReference>
<proteinExistence type="predicted"/>
<dbReference type="Gene3D" id="1.25.40.10">
    <property type="entry name" value="Tetratricopeptide repeat domain"/>
    <property type="match status" value="5"/>
</dbReference>
<organism evidence="3">
    <name type="scientific">Eucalyptus grandis</name>
    <name type="common">Flooded gum</name>
    <dbReference type="NCBI Taxonomy" id="71139"/>
    <lineage>
        <taxon>Eukaryota</taxon>
        <taxon>Viridiplantae</taxon>
        <taxon>Streptophyta</taxon>
        <taxon>Embryophyta</taxon>
        <taxon>Tracheophyta</taxon>
        <taxon>Spermatophyta</taxon>
        <taxon>Magnoliopsida</taxon>
        <taxon>eudicotyledons</taxon>
        <taxon>Gunneridae</taxon>
        <taxon>Pentapetalae</taxon>
        <taxon>rosids</taxon>
        <taxon>malvids</taxon>
        <taxon>Myrtales</taxon>
        <taxon>Myrtaceae</taxon>
        <taxon>Myrtoideae</taxon>
        <taxon>Eucalypteae</taxon>
        <taxon>Eucalyptus</taxon>
    </lineage>
</organism>
<dbReference type="GO" id="GO:0003723">
    <property type="term" value="F:RNA binding"/>
    <property type="evidence" value="ECO:0007669"/>
    <property type="project" value="InterPro"/>
</dbReference>
<dbReference type="PROSITE" id="PS51375">
    <property type="entry name" value="PPR"/>
    <property type="match status" value="6"/>
</dbReference>
<evidence type="ECO:0008006" key="4">
    <source>
        <dbReference type="Google" id="ProtNLM"/>
    </source>
</evidence>
<dbReference type="NCBIfam" id="TIGR00756">
    <property type="entry name" value="PPR"/>
    <property type="match status" value="6"/>
</dbReference>
<dbReference type="PANTHER" id="PTHR47926:SF375">
    <property type="entry name" value="PENTATRICOPEPTIDE REPEAT-CONTAINING PROTEIN"/>
    <property type="match status" value="1"/>
</dbReference>
<feature type="repeat" description="PPR" evidence="2">
    <location>
        <begin position="250"/>
        <end position="284"/>
    </location>
</feature>
<dbReference type="OMA" id="NLQHGQE"/>
<accession>A0A059BTF9</accession>
<dbReference type="Pfam" id="PF20431">
    <property type="entry name" value="E_motif"/>
    <property type="match status" value="1"/>
</dbReference>
<dbReference type="PANTHER" id="PTHR47926">
    <property type="entry name" value="PENTATRICOPEPTIDE REPEAT-CONTAINING PROTEIN"/>
    <property type="match status" value="1"/>
</dbReference>
<dbReference type="AlphaFoldDB" id="A0A059BTF9"/>
<reference evidence="3" key="1">
    <citation type="submission" date="2013-07" db="EMBL/GenBank/DDBJ databases">
        <title>The genome of Eucalyptus grandis.</title>
        <authorList>
            <person name="Schmutz J."/>
            <person name="Hayes R."/>
            <person name="Myburg A."/>
            <person name="Tuskan G."/>
            <person name="Grattapaglia D."/>
            <person name="Rokhsar D.S."/>
        </authorList>
    </citation>
    <scope>NUCLEOTIDE SEQUENCE</scope>
    <source>
        <tissue evidence="3">Leaf extractions</tissue>
    </source>
</reference>
<dbReference type="Pfam" id="PF13041">
    <property type="entry name" value="PPR_2"/>
    <property type="match status" value="4"/>
</dbReference>
<feature type="repeat" description="PPR" evidence="2">
    <location>
        <begin position="149"/>
        <end position="183"/>
    </location>
</feature>